<dbReference type="eggNOG" id="COG4105">
    <property type="taxonomic scope" value="Bacteria"/>
</dbReference>
<evidence type="ECO:0008006" key="4">
    <source>
        <dbReference type="Google" id="ProtNLM"/>
    </source>
</evidence>
<protein>
    <recommendedName>
        <fullName evidence="4">DUF560 domain-containing protein</fullName>
    </recommendedName>
</protein>
<dbReference type="InterPro" id="IPR011990">
    <property type="entry name" value="TPR-like_helical_dom_sf"/>
</dbReference>
<dbReference type="AlphaFoldDB" id="S6AKK1"/>
<dbReference type="STRING" id="1163617.SCD_n01302"/>
<reference evidence="2 3" key="1">
    <citation type="journal article" date="2012" name="Appl. Environ. Microbiol.">
        <title>Draft genome sequence of a psychrotolerant sulfur-oxidizing bacterium, Sulfuricella denitrificans skB26, and proteomic insights into cold adaptation.</title>
        <authorList>
            <person name="Watanabe T."/>
            <person name="Kojima H."/>
            <person name="Fukui M."/>
        </authorList>
    </citation>
    <scope>NUCLEOTIDE SEQUENCE [LARGE SCALE GENOMIC DNA]</scope>
    <source>
        <strain evidence="3">skB26</strain>
    </source>
</reference>
<sequence length="432" mass="48466">MKANIMQKPKIMLLLCVGLATMAGGSVSFAAEGDKEKVDHLFKEGLYQREQGHLFAAIESLQTILNLRPELDRVRLELALTYYKALNYEAAKEQAEAVLRKPDLPDNVRLSVLTFLAQLKGDQEALLKRKVWEYSLSAGLMHDSNVNAGPSGAIAQATNLSPSEAARADTAATLSAGISHTYQSPTPVKIGESAARFLWQSRANFYAKENFSEHASNLEVITLSTGPAWFALNKWRANVNVSLDHYQYGSAPLARYVSILPSVTWQLGNSELTWDLLAQKREFARSGDIGKDSNYTAMGAYLGHVYHDNKVAAQAGIRFFHEAADRNYYSNDGTEFFVGASAVTWENGSVYGRYIQRDTKWDALNPNVPLLTQNQKDTLKTYELGFHHDFKEEMLKDWRITGSFTAYRNDSNISYYNYDRDMTSLTLSRTFD</sequence>
<proteinExistence type="predicted"/>
<keyword evidence="3" id="KW-1185">Reference proteome</keyword>
<name>S6AKK1_SULDS</name>
<keyword evidence="1" id="KW-0732">Signal</keyword>
<feature type="chain" id="PRO_5004546114" description="DUF560 domain-containing protein" evidence="1">
    <location>
        <begin position="31"/>
        <end position="432"/>
    </location>
</feature>
<evidence type="ECO:0000256" key="1">
    <source>
        <dbReference type="SAM" id="SignalP"/>
    </source>
</evidence>
<feature type="signal peptide" evidence="1">
    <location>
        <begin position="1"/>
        <end position="30"/>
    </location>
</feature>
<dbReference type="SUPFAM" id="SSF48452">
    <property type="entry name" value="TPR-like"/>
    <property type="match status" value="1"/>
</dbReference>
<dbReference type="KEGG" id="sdr:SCD_n01302"/>
<gene>
    <name evidence="2" type="ORF">SCD_n01302</name>
</gene>
<organism evidence="2 3">
    <name type="scientific">Sulfuricella denitrificans (strain DSM 22764 / NBRC 105220 / skB26)</name>
    <dbReference type="NCBI Taxonomy" id="1163617"/>
    <lineage>
        <taxon>Bacteria</taxon>
        <taxon>Pseudomonadati</taxon>
        <taxon>Pseudomonadota</taxon>
        <taxon>Betaproteobacteria</taxon>
        <taxon>Nitrosomonadales</taxon>
        <taxon>Sulfuricellaceae</taxon>
        <taxon>Sulfuricella</taxon>
    </lineage>
</organism>
<evidence type="ECO:0000313" key="2">
    <source>
        <dbReference type="EMBL" id="BAN35129.1"/>
    </source>
</evidence>
<dbReference type="Gene3D" id="1.25.40.10">
    <property type="entry name" value="Tetratricopeptide repeat domain"/>
    <property type="match status" value="1"/>
</dbReference>
<accession>S6AKK1</accession>
<dbReference type="EMBL" id="AP013066">
    <property type="protein sequence ID" value="BAN35129.1"/>
    <property type="molecule type" value="Genomic_DNA"/>
</dbReference>
<dbReference type="HOGENOM" id="CLU_638920_0_0_4"/>
<dbReference type="Proteomes" id="UP000015559">
    <property type="component" value="Chromosome"/>
</dbReference>
<evidence type="ECO:0000313" key="3">
    <source>
        <dbReference type="Proteomes" id="UP000015559"/>
    </source>
</evidence>